<keyword evidence="12" id="KW-1185">Reference proteome</keyword>
<dbReference type="CDD" id="cd06261">
    <property type="entry name" value="TM_PBP2"/>
    <property type="match status" value="1"/>
</dbReference>
<evidence type="ECO:0000256" key="5">
    <source>
        <dbReference type="ARBA" id="ARBA00022692"/>
    </source>
</evidence>
<evidence type="ECO:0000256" key="4">
    <source>
        <dbReference type="ARBA" id="ARBA00022519"/>
    </source>
</evidence>
<reference evidence="11 12" key="1">
    <citation type="submission" date="2017-10" db="EMBL/GenBank/DDBJ databases">
        <title>Sequencing the genomes of 1000 actinobacteria strains.</title>
        <authorList>
            <person name="Klenk H.-P."/>
        </authorList>
    </citation>
    <scope>NUCLEOTIDE SEQUENCE [LARGE SCALE GENOMIC DNA]</scope>
    <source>
        <strain evidence="11 12">DSM 21574</strain>
    </source>
</reference>
<evidence type="ECO:0000313" key="11">
    <source>
        <dbReference type="EMBL" id="PFG37764.1"/>
    </source>
</evidence>
<dbReference type="EMBL" id="PDJH01000001">
    <property type="protein sequence ID" value="PFG37764.1"/>
    <property type="molecule type" value="Genomic_DNA"/>
</dbReference>
<feature type="transmembrane region" description="Helical" evidence="8">
    <location>
        <begin position="117"/>
        <end position="140"/>
    </location>
</feature>
<dbReference type="Pfam" id="PF00528">
    <property type="entry name" value="BPD_transp_1"/>
    <property type="match status" value="1"/>
</dbReference>
<proteinExistence type="inferred from homology"/>
<dbReference type="Gene3D" id="1.10.3720.10">
    <property type="entry name" value="MetI-like"/>
    <property type="match status" value="1"/>
</dbReference>
<dbReference type="Proteomes" id="UP000221394">
    <property type="component" value="Unassembled WGS sequence"/>
</dbReference>
<dbReference type="InterPro" id="IPR035906">
    <property type="entry name" value="MetI-like_sf"/>
</dbReference>
<organism evidence="11 12">
    <name type="scientific">Flavimobilis soli</name>
    <dbReference type="NCBI Taxonomy" id="442709"/>
    <lineage>
        <taxon>Bacteria</taxon>
        <taxon>Bacillati</taxon>
        <taxon>Actinomycetota</taxon>
        <taxon>Actinomycetes</taxon>
        <taxon>Micrococcales</taxon>
        <taxon>Jonesiaceae</taxon>
        <taxon>Flavimobilis</taxon>
    </lineage>
</organism>
<evidence type="ECO:0000256" key="1">
    <source>
        <dbReference type="ARBA" id="ARBA00004429"/>
    </source>
</evidence>
<keyword evidence="4" id="KW-0997">Cell inner membrane</keyword>
<dbReference type="PROSITE" id="PS50928">
    <property type="entry name" value="ABC_TM1"/>
    <property type="match status" value="1"/>
</dbReference>
<evidence type="ECO:0000256" key="7">
    <source>
        <dbReference type="ARBA" id="ARBA00023136"/>
    </source>
</evidence>
<gene>
    <name evidence="11" type="ORF">ATL41_2537</name>
</gene>
<accession>A0A2A9EFQ9</accession>
<evidence type="ECO:0000256" key="3">
    <source>
        <dbReference type="ARBA" id="ARBA00022475"/>
    </source>
</evidence>
<evidence type="ECO:0000256" key="6">
    <source>
        <dbReference type="ARBA" id="ARBA00022989"/>
    </source>
</evidence>
<feature type="region of interest" description="Disordered" evidence="9">
    <location>
        <begin position="278"/>
        <end position="301"/>
    </location>
</feature>
<feature type="transmembrane region" description="Helical" evidence="8">
    <location>
        <begin position="27"/>
        <end position="47"/>
    </location>
</feature>
<keyword evidence="5 8" id="KW-0812">Transmembrane</keyword>
<evidence type="ECO:0000259" key="10">
    <source>
        <dbReference type="PROSITE" id="PS50928"/>
    </source>
</evidence>
<evidence type="ECO:0000256" key="2">
    <source>
        <dbReference type="ARBA" id="ARBA00022448"/>
    </source>
</evidence>
<protein>
    <submittedName>
        <fullName evidence="11">Putative spermidine/putrescine transport system permease protein</fullName>
    </submittedName>
</protein>
<keyword evidence="7 8" id="KW-0472">Membrane</keyword>
<dbReference type="GO" id="GO:0055085">
    <property type="term" value="P:transmembrane transport"/>
    <property type="evidence" value="ECO:0007669"/>
    <property type="project" value="InterPro"/>
</dbReference>
<name>A0A2A9EFQ9_9MICO</name>
<evidence type="ECO:0000313" key="12">
    <source>
        <dbReference type="Proteomes" id="UP000221394"/>
    </source>
</evidence>
<keyword evidence="6 8" id="KW-1133">Transmembrane helix</keyword>
<dbReference type="OrthoDB" id="5622164at2"/>
<comment type="caution">
    <text evidence="11">The sequence shown here is derived from an EMBL/GenBank/DDBJ whole genome shotgun (WGS) entry which is preliminary data.</text>
</comment>
<feature type="transmembrane region" description="Helical" evidence="8">
    <location>
        <begin position="84"/>
        <end position="105"/>
    </location>
</feature>
<feature type="transmembrane region" description="Helical" evidence="8">
    <location>
        <begin position="251"/>
        <end position="273"/>
    </location>
</feature>
<dbReference type="AlphaFoldDB" id="A0A2A9EFQ9"/>
<dbReference type="PANTHER" id="PTHR43357">
    <property type="entry name" value="INNER MEMBRANE ABC TRANSPORTER PERMEASE PROTEIN YDCV"/>
    <property type="match status" value="1"/>
</dbReference>
<evidence type="ECO:0000256" key="9">
    <source>
        <dbReference type="SAM" id="MobiDB-lite"/>
    </source>
</evidence>
<comment type="similarity">
    <text evidence="8">Belongs to the binding-protein-dependent transport system permease family.</text>
</comment>
<comment type="subcellular location">
    <subcellularLocation>
        <location evidence="1">Cell inner membrane</location>
        <topology evidence="1">Multi-pass membrane protein</topology>
    </subcellularLocation>
    <subcellularLocation>
        <location evidence="8">Cell membrane</location>
        <topology evidence="8">Multi-pass membrane protein</topology>
    </subcellularLocation>
</comment>
<dbReference type="SUPFAM" id="SSF161098">
    <property type="entry name" value="MetI-like"/>
    <property type="match status" value="1"/>
</dbReference>
<feature type="compositionally biased region" description="Basic and acidic residues" evidence="9">
    <location>
        <begin position="292"/>
        <end position="301"/>
    </location>
</feature>
<dbReference type="PANTHER" id="PTHR43357:SF4">
    <property type="entry name" value="INNER MEMBRANE ABC TRANSPORTER PERMEASE PROTEIN YDCV"/>
    <property type="match status" value="1"/>
</dbReference>
<keyword evidence="2 8" id="KW-0813">Transport</keyword>
<sequence>MTAPTLTGGTSHAGRARRRQAVLRRTVLSVGTVAMLVPVVALLEYSVRFPLTGAVDLSAWRKIVAGRTTEYQSLAPLWSGLTSSLVMCALTVAIMLGLLLPTMVWVRLRAPRAARTLELVCLLPLSIPAVVLVVGLAPVYRFIAGTPLGSSTVWLSFAYVILVLPFAFRALDAGLRAIDLVTLAEAARTLGGGWSRILLRVVVPNLRPAIVSSSFVTVAVVLGEFTVARLLARENLQTALFQVNLSDSQVAAAMAFVLLTGTTALLVTLELLATRTARTARPRSAEPSRPGVGREPRGARR</sequence>
<dbReference type="RefSeq" id="WP_098458771.1">
    <property type="nucleotide sequence ID" value="NZ_PDJH01000001.1"/>
</dbReference>
<dbReference type="GO" id="GO:0005886">
    <property type="term" value="C:plasma membrane"/>
    <property type="evidence" value="ECO:0007669"/>
    <property type="project" value="UniProtKB-SubCell"/>
</dbReference>
<keyword evidence="3" id="KW-1003">Cell membrane</keyword>
<evidence type="ECO:0000256" key="8">
    <source>
        <dbReference type="RuleBase" id="RU363032"/>
    </source>
</evidence>
<feature type="transmembrane region" description="Helical" evidence="8">
    <location>
        <begin position="209"/>
        <end position="231"/>
    </location>
</feature>
<dbReference type="InterPro" id="IPR000515">
    <property type="entry name" value="MetI-like"/>
</dbReference>
<feature type="transmembrane region" description="Helical" evidence="8">
    <location>
        <begin position="152"/>
        <end position="171"/>
    </location>
</feature>
<feature type="domain" description="ABC transmembrane type-1" evidence="10">
    <location>
        <begin position="79"/>
        <end position="269"/>
    </location>
</feature>